<comment type="caution">
    <text evidence="9">The sequence shown here is derived from an EMBL/GenBank/DDBJ whole genome shotgun (WGS) entry which is preliminary data.</text>
</comment>
<dbReference type="EC" id="3.1.1.-" evidence="7"/>
<comment type="subcellular location">
    <subcellularLocation>
        <location evidence="1">Endoplasmic reticulum lumen</location>
    </subcellularLocation>
</comment>
<evidence type="ECO:0000256" key="7">
    <source>
        <dbReference type="RuleBase" id="RU361235"/>
    </source>
</evidence>
<evidence type="ECO:0000256" key="4">
    <source>
        <dbReference type="ARBA" id="ARBA00022729"/>
    </source>
</evidence>
<dbReference type="Proteomes" id="UP001328107">
    <property type="component" value="Unassembled WGS sequence"/>
</dbReference>
<protein>
    <recommendedName>
        <fullName evidence="7">Carboxylic ester hydrolase</fullName>
        <ecNumber evidence="7">3.1.1.-</ecNumber>
    </recommendedName>
</protein>
<dbReference type="PROSITE" id="PS00122">
    <property type="entry name" value="CARBOXYLESTERASE_B_1"/>
    <property type="match status" value="1"/>
</dbReference>
<reference evidence="10" key="1">
    <citation type="submission" date="2022-10" db="EMBL/GenBank/DDBJ databases">
        <title>Genome assembly of Pristionchus species.</title>
        <authorList>
            <person name="Yoshida K."/>
            <person name="Sommer R.J."/>
        </authorList>
    </citation>
    <scope>NUCLEOTIDE SEQUENCE [LARGE SCALE GENOMIC DNA]</scope>
    <source>
        <strain evidence="10">RS5460</strain>
    </source>
</reference>
<sequence>SLALASIVETPFGELEGFEHVTESGTKTNVFLGIRYARVDKHFEKPEMEEKWAPSRLAATEFGPSCYPYTESFLAFHAPSSEDCLFMNIITPSQSQSDKLPVFVFIHGGGFCVGASTHYGYKRLAERVAAEGIVVVTINYRLGPFGFFSLGDSEAPGSMGLWDLTVGLRFLNQILPSFGGDPSRITVSGHSAGSMAASALQYSPHSNPLFAQSILMSGSVVAEVSNSQRVIEESKKLVKMLGCEANTTRETLDCMQKLSSVEIVLGLDKVGVDIIHANSFPYQPRIDGDFFPQPIDELVRTAPNKIRSMSGVAEQEGALFTLIIGALRLNETEMSTYSRENLVKFIETHVVTNEEHGEHANEFRRLLVDFYVNKDEREGDAAFYIQRYSDLIGDIQYVAPLYREIQMKLANEWPSFLYILQQGTENPPRDALPVKGQYHGDELHYFSDNTGIYPMKENDHDFVAAGNHFARAIVNFVNNGDPSSSSLSWPAVSKNNPFQHASIAAKTRFEKNTYREGTALHWLETVPQSVPVELLRKSRLPCAHKPEIHTEL</sequence>
<name>A0AAN5CRG2_9BILA</name>
<evidence type="ECO:0000256" key="2">
    <source>
        <dbReference type="ARBA" id="ARBA00005964"/>
    </source>
</evidence>
<keyword evidence="6" id="KW-1015">Disulfide bond</keyword>
<organism evidence="9 10">
    <name type="scientific">Pristionchus mayeri</name>
    <dbReference type="NCBI Taxonomy" id="1317129"/>
    <lineage>
        <taxon>Eukaryota</taxon>
        <taxon>Metazoa</taxon>
        <taxon>Ecdysozoa</taxon>
        <taxon>Nematoda</taxon>
        <taxon>Chromadorea</taxon>
        <taxon>Rhabditida</taxon>
        <taxon>Rhabditina</taxon>
        <taxon>Diplogasteromorpha</taxon>
        <taxon>Diplogasteroidea</taxon>
        <taxon>Neodiplogasteridae</taxon>
        <taxon>Pristionchus</taxon>
    </lineage>
</organism>
<dbReference type="SUPFAM" id="SSF53474">
    <property type="entry name" value="alpha/beta-Hydrolases"/>
    <property type="match status" value="1"/>
</dbReference>
<dbReference type="InterPro" id="IPR050309">
    <property type="entry name" value="Type-B_Carboxylest/Lipase"/>
</dbReference>
<keyword evidence="3" id="KW-0719">Serine esterase</keyword>
<evidence type="ECO:0000313" key="9">
    <source>
        <dbReference type="EMBL" id="GMR49271.1"/>
    </source>
</evidence>
<keyword evidence="4" id="KW-0732">Signal</keyword>
<dbReference type="FunFam" id="3.40.50.1820:FF:000317">
    <property type="entry name" value="Carboxylic ester hydrolase"/>
    <property type="match status" value="1"/>
</dbReference>
<evidence type="ECO:0000256" key="6">
    <source>
        <dbReference type="ARBA" id="ARBA00023157"/>
    </source>
</evidence>
<dbReference type="Pfam" id="PF00135">
    <property type="entry name" value="COesterase"/>
    <property type="match status" value="1"/>
</dbReference>
<accession>A0AAN5CRG2</accession>
<dbReference type="GO" id="GO:0005788">
    <property type="term" value="C:endoplasmic reticulum lumen"/>
    <property type="evidence" value="ECO:0007669"/>
    <property type="project" value="UniProtKB-SubCell"/>
</dbReference>
<dbReference type="Gene3D" id="3.40.50.1820">
    <property type="entry name" value="alpha/beta hydrolase"/>
    <property type="match status" value="1"/>
</dbReference>
<dbReference type="InterPro" id="IPR019826">
    <property type="entry name" value="Carboxylesterase_B_AS"/>
</dbReference>
<evidence type="ECO:0000256" key="5">
    <source>
        <dbReference type="ARBA" id="ARBA00022801"/>
    </source>
</evidence>
<evidence type="ECO:0000259" key="8">
    <source>
        <dbReference type="Pfam" id="PF00135"/>
    </source>
</evidence>
<dbReference type="AlphaFoldDB" id="A0AAN5CRG2"/>
<keyword evidence="5 7" id="KW-0378">Hydrolase</keyword>
<dbReference type="InterPro" id="IPR029058">
    <property type="entry name" value="AB_hydrolase_fold"/>
</dbReference>
<evidence type="ECO:0000256" key="1">
    <source>
        <dbReference type="ARBA" id="ARBA00004319"/>
    </source>
</evidence>
<comment type="similarity">
    <text evidence="2 7">Belongs to the type-B carboxylesterase/lipase family.</text>
</comment>
<proteinExistence type="inferred from homology"/>
<gene>
    <name evidence="9" type="ORF">PMAYCL1PPCAC_19466</name>
</gene>
<evidence type="ECO:0000256" key="3">
    <source>
        <dbReference type="ARBA" id="ARBA00022487"/>
    </source>
</evidence>
<dbReference type="InterPro" id="IPR002018">
    <property type="entry name" value="CarbesteraseB"/>
</dbReference>
<dbReference type="PANTHER" id="PTHR11559">
    <property type="entry name" value="CARBOXYLESTERASE"/>
    <property type="match status" value="1"/>
</dbReference>
<dbReference type="EMBL" id="BTRK01000004">
    <property type="protein sequence ID" value="GMR49271.1"/>
    <property type="molecule type" value="Genomic_DNA"/>
</dbReference>
<feature type="non-terminal residue" evidence="9">
    <location>
        <position position="1"/>
    </location>
</feature>
<feature type="domain" description="Carboxylesterase type B" evidence="8">
    <location>
        <begin position="6"/>
        <end position="515"/>
    </location>
</feature>
<evidence type="ECO:0000313" key="10">
    <source>
        <dbReference type="Proteomes" id="UP001328107"/>
    </source>
</evidence>
<dbReference type="GO" id="GO:0052689">
    <property type="term" value="F:carboxylic ester hydrolase activity"/>
    <property type="evidence" value="ECO:0007669"/>
    <property type="project" value="UniProtKB-KW"/>
</dbReference>
<keyword evidence="10" id="KW-1185">Reference proteome</keyword>